<reference evidence="3" key="1">
    <citation type="journal article" date="2019" name="Int. J. Syst. Evol. Microbiol.">
        <title>The Global Catalogue of Microorganisms (GCM) 10K type strain sequencing project: providing services to taxonomists for standard genome sequencing and annotation.</title>
        <authorList>
            <consortium name="The Broad Institute Genomics Platform"/>
            <consortium name="The Broad Institute Genome Sequencing Center for Infectious Disease"/>
            <person name="Wu L."/>
            <person name="Ma J."/>
        </authorList>
    </citation>
    <scope>NUCLEOTIDE SEQUENCE [LARGE SCALE GENOMIC DNA]</scope>
    <source>
        <strain evidence="3">CCTCC AB 2017081</strain>
    </source>
</reference>
<proteinExistence type="predicted"/>
<sequence>MGRLVISEFISLDGVIDTPAWTAPYWNDDIAAFKGEEMGAARALLQGRVTYDGMAAAWPERGDDDPGAAIMNSIPKFVVSTTLREATWNNSTIIREHVVQEVQALKERTDGDVLVYGSGELFRFLSAHGLVDALNLLVYPVVLGEGKRLFAQSSGPASALTLTASRPMGGGVMLLQYAPAPTL</sequence>
<dbReference type="PANTHER" id="PTHR38011:SF11">
    <property type="entry name" value="2,5-DIAMINO-6-RIBOSYLAMINO-4(3H)-PYRIMIDINONE 5'-PHOSPHATE REDUCTASE"/>
    <property type="match status" value="1"/>
</dbReference>
<gene>
    <name evidence="2" type="ORF">ACFOSB_04705</name>
</gene>
<feature type="domain" description="Bacterial bifunctional deaminase-reductase C-terminal" evidence="1">
    <location>
        <begin position="5"/>
        <end position="173"/>
    </location>
</feature>
<keyword evidence="3" id="KW-1185">Reference proteome</keyword>
<evidence type="ECO:0000313" key="3">
    <source>
        <dbReference type="Proteomes" id="UP001595803"/>
    </source>
</evidence>
<accession>A0ABV7Z4E9</accession>
<dbReference type="InterPro" id="IPR002734">
    <property type="entry name" value="RibDG_C"/>
</dbReference>
<dbReference type="Pfam" id="PF01872">
    <property type="entry name" value="RibD_C"/>
    <property type="match status" value="1"/>
</dbReference>
<organism evidence="2 3">
    <name type="scientific">Deinococcus rufus</name>
    <dbReference type="NCBI Taxonomy" id="2136097"/>
    <lineage>
        <taxon>Bacteria</taxon>
        <taxon>Thermotogati</taxon>
        <taxon>Deinococcota</taxon>
        <taxon>Deinococci</taxon>
        <taxon>Deinococcales</taxon>
        <taxon>Deinococcaceae</taxon>
        <taxon>Deinococcus</taxon>
    </lineage>
</organism>
<dbReference type="Gene3D" id="3.40.430.10">
    <property type="entry name" value="Dihydrofolate Reductase, subunit A"/>
    <property type="match status" value="1"/>
</dbReference>
<comment type="caution">
    <text evidence="2">The sequence shown here is derived from an EMBL/GenBank/DDBJ whole genome shotgun (WGS) entry which is preliminary data.</text>
</comment>
<dbReference type="RefSeq" id="WP_322473383.1">
    <property type="nucleotide sequence ID" value="NZ_JBHRZG010000004.1"/>
</dbReference>
<dbReference type="InterPro" id="IPR024072">
    <property type="entry name" value="DHFR-like_dom_sf"/>
</dbReference>
<dbReference type="InterPro" id="IPR050765">
    <property type="entry name" value="Riboflavin_Biosynth_HTPR"/>
</dbReference>
<evidence type="ECO:0000313" key="2">
    <source>
        <dbReference type="EMBL" id="MFC3832148.1"/>
    </source>
</evidence>
<protein>
    <submittedName>
        <fullName evidence="2">Dihydrofolate reductase family protein</fullName>
    </submittedName>
</protein>
<name>A0ABV7Z4E9_9DEIO</name>
<dbReference type="SUPFAM" id="SSF53597">
    <property type="entry name" value="Dihydrofolate reductase-like"/>
    <property type="match status" value="1"/>
</dbReference>
<evidence type="ECO:0000259" key="1">
    <source>
        <dbReference type="Pfam" id="PF01872"/>
    </source>
</evidence>
<dbReference type="Proteomes" id="UP001595803">
    <property type="component" value="Unassembled WGS sequence"/>
</dbReference>
<dbReference type="PANTHER" id="PTHR38011">
    <property type="entry name" value="DIHYDROFOLATE REDUCTASE FAMILY PROTEIN (AFU_ORTHOLOGUE AFUA_8G06820)"/>
    <property type="match status" value="1"/>
</dbReference>
<dbReference type="EMBL" id="JBHRZG010000004">
    <property type="protein sequence ID" value="MFC3832148.1"/>
    <property type="molecule type" value="Genomic_DNA"/>
</dbReference>